<evidence type="ECO:0000256" key="5">
    <source>
        <dbReference type="PROSITE-ProRule" id="PRU01248"/>
    </source>
</evidence>
<dbReference type="Gene3D" id="1.10.150.130">
    <property type="match status" value="1"/>
</dbReference>
<dbReference type="GO" id="GO:0006310">
    <property type="term" value="P:DNA recombination"/>
    <property type="evidence" value="ECO:0007669"/>
    <property type="project" value="UniProtKB-KW"/>
</dbReference>
<comment type="caution">
    <text evidence="8">The sequence shown here is derived from an EMBL/GenBank/DDBJ whole genome shotgun (WGS) entry which is preliminary data.</text>
</comment>
<feature type="domain" description="Tyr recombinase" evidence="6">
    <location>
        <begin position="204"/>
        <end position="388"/>
    </location>
</feature>
<keyword evidence="3 5" id="KW-0238">DNA-binding</keyword>
<dbReference type="RefSeq" id="WP_002714520.1">
    <property type="nucleotide sequence ID" value="NZ_KB375281.1"/>
</dbReference>
<keyword evidence="4" id="KW-0233">DNA recombination</keyword>
<dbReference type="OrthoDB" id="9795573at2"/>
<dbReference type="AlphaFoldDB" id="K8P2L6"/>
<dbReference type="InterPro" id="IPR044068">
    <property type="entry name" value="CB"/>
</dbReference>
<evidence type="ECO:0000259" key="6">
    <source>
        <dbReference type="PROSITE" id="PS51898"/>
    </source>
</evidence>
<dbReference type="Gene3D" id="3.30.160.390">
    <property type="entry name" value="Integrase, DNA-binding domain"/>
    <property type="match status" value="1"/>
</dbReference>
<protein>
    <recommendedName>
        <fullName evidence="10">Tyr recombinase domain-containing protein</fullName>
    </recommendedName>
</protein>
<dbReference type="Pfam" id="PF13356">
    <property type="entry name" value="Arm-DNA-bind_3"/>
    <property type="match status" value="1"/>
</dbReference>
<dbReference type="InterPro" id="IPR011010">
    <property type="entry name" value="DNA_brk_join_enz"/>
</dbReference>
<gene>
    <name evidence="8" type="ORF">HMPREF9696_03650</name>
</gene>
<dbReference type="CDD" id="cd00801">
    <property type="entry name" value="INT_P4_C"/>
    <property type="match status" value="1"/>
</dbReference>
<sequence>MSALKDVDFRHAEIREKPYKIFDGGGLHLYVTPQGSRLWRLAYRFNRKQKLLSLGAYPVVSLADARQARIQAKRFLSQGQDPSEVRREERETKRIAASNDFSSIAKECLQKWKAEGQAEATLVKKEWLLDFVIRDLGHRPIAEITARELLAVLKKIESTGRYETASRVRSTVGAVFRYAIASARAERDVSADLRDALTTPKVRHHPGITDPHAIGGLLRAIDGFDGHSVTRIALKLAPLLFLRPGELRSLEWSEIDVSAKLIRVSANKTKLRRDHICPLSRQAMKLIEEIREISGESRYLFPSLRSWHRPMSENTLNGALRRLGYSGDEMTAHGFRSMASTRLNESGKFAPDVIERQLAHIEQNEVRRAYNAAQHMPERVLMMQYWADYLDDLRQQDLRKK</sequence>
<accession>K8P2L6</accession>
<dbReference type="PROSITE" id="PS51898">
    <property type="entry name" value="TYR_RECOMBINASE"/>
    <property type="match status" value="1"/>
</dbReference>
<evidence type="ECO:0008006" key="10">
    <source>
        <dbReference type="Google" id="ProtNLM"/>
    </source>
</evidence>
<feature type="domain" description="Core-binding (CB)" evidence="7">
    <location>
        <begin position="99"/>
        <end position="180"/>
    </location>
</feature>
<dbReference type="InterPro" id="IPR002104">
    <property type="entry name" value="Integrase_catalytic"/>
</dbReference>
<dbReference type="Pfam" id="PF22022">
    <property type="entry name" value="Phage_int_M"/>
    <property type="match status" value="1"/>
</dbReference>
<dbReference type="HOGENOM" id="CLU_027562_0_0_5"/>
<dbReference type="GO" id="GO:0015074">
    <property type="term" value="P:DNA integration"/>
    <property type="evidence" value="ECO:0007669"/>
    <property type="project" value="UniProtKB-KW"/>
</dbReference>
<dbReference type="PATRIC" id="fig|883079.3.peg.3724"/>
<organism evidence="8 9">
    <name type="scientific">Afipia clevelandensis ATCC 49720</name>
    <dbReference type="NCBI Taxonomy" id="883079"/>
    <lineage>
        <taxon>Bacteria</taxon>
        <taxon>Pseudomonadati</taxon>
        <taxon>Pseudomonadota</taxon>
        <taxon>Alphaproteobacteria</taxon>
        <taxon>Hyphomicrobiales</taxon>
        <taxon>Nitrobacteraceae</taxon>
        <taxon>Afipia</taxon>
    </lineage>
</organism>
<evidence type="ECO:0000313" key="9">
    <source>
        <dbReference type="Proteomes" id="UP000001095"/>
    </source>
</evidence>
<keyword evidence="2" id="KW-0229">DNA integration</keyword>
<reference evidence="8 9" key="1">
    <citation type="submission" date="2012-04" db="EMBL/GenBank/DDBJ databases">
        <title>The Genome Sequence of Afipia clevelandensis ATCC 49720.</title>
        <authorList>
            <consortium name="The Broad Institute Genome Sequencing Platform"/>
            <person name="Earl A."/>
            <person name="Ward D."/>
            <person name="Feldgarden M."/>
            <person name="Gevers D."/>
            <person name="Huys G."/>
            <person name="Walker B."/>
            <person name="Young S.K."/>
            <person name="Zeng Q."/>
            <person name="Gargeya S."/>
            <person name="Fitzgerald M."/>
            <person name="Haas B."/>
            <person name="Abouelleil A."/>
            <person name="Alvarado L."/>
            <person name="Arachchi H.M."/>
            <person name="Berlin A."/>
            <person name="Chapman S.B."/>
            <person name="Goldberg J."/>
            <person name="Griggs A."/>
            <person name="Gujja S."/>
            <person name="Hansen M."/>
            <person name="Howarth C."/>
            <person name="Imamovic A."/>
            <person name="Larimer J."/>
            <person name="McCowen C."/>
            <person name="Montmayeur A."/>
            <person name="Murphy C."/>
            <person name="Neiman D."/>
            <person name="Pearson M."/>
            <person name="Priest M."/>
            <person name="Roberts A."/>
            <person name="Saif S."/>
            <person name="Shea T."/>
            <person name="Sisk P."/>
            <person name="Sykes S."/>
            <person name="Wortman J."/>
            <person name="Nusbaum C."/>
            <person name="Birren B."/>
        </authorList>
    </citation>
    <scope>NUCLEOTIDE SEQUENCE [LARGE SCALE GENOMIC DNA]</scope>
    <source>
        <strain evidence="8 9">ATCC 49720</strain>
    </source>
</reference>
<dbReference type="PROSITE" id="PS51900">
    <property type="entry name" value="CB"/>
    <property type="match status" value="1"/>
</dbReference>
<dbReference type="InterPro" id="IPR053876">
    <property type="entry name" value="Phage_int_M"/>
</dbReference>
<evidence type="ECO:0000256" key="1">
    <source>
        <dbReference type="ARBA" id="ARBA00008857"/>
    </source>
</evidence>
<dbReference type="PANTHER" id="PTHR30629">
    <property type="entry name" value="PROPHAGE INTEGRASE"/>
    <property type="match status" value="1"/>
</dbReference>
<dbReference type="Pfam" id="PF00589">
    <property type="entry name" value="Phage_integrase"/>
    <property type="match status" value="1"/>
</dbReference>
<proteinExistence type="inferred from homology"/>
<dbReference type="Gene3D" id="1.10.443.10">
    <property type="entry name" value="Intergrase catalytic core"/>
    <property type="match status" value="1"/>
</dbReference>
<dbReference type="InterPro" id="IPR010998">
    <property type="entry name" value="Integrase_recombinase_N"/>
</dbReference>
<evidence type="ECO:0000256" key="3">
    <source>
        <dbReference type="ARBA" id="ARBA00023125"/>
    </source>
</evidence>
<keyword evidence="9" id="KW-1185">Reference proteome</keyword>
<name>K8P2L6_9BRAD</name>
<dbReference type="InterPro" id="IPR025166">
    <property type="entry name" value="Integrase_DNA_bind_dom"/>
</dbReference>
<dbReference type="EMBL" id="AGWY01000015">
    <property type="protein sequence ID" value="EKS32673.1"/>
    <property type="molecule type" value="Genomic_DNA"/>
</dbReference>
<dbReference type="SUPFAM" id="SSF56349">
    <property type="entry name" value="DNA breaking-rejoining enzymes"/>
    <property type="match status" value="1"/>
</dbReference>
<evidence type="ECO:0000259" key="7">
    <source>
        <dbReference type="PROSITE" id="PS51900"/>
    </source>
</evidence>
<evidence type="ECO:0000256" key="4">
    <source>
        <dbReference type="ARBA" id="ARBA00023172"/>
    </source>
</evidence>
<comment type="similarity">
    <text evidence="1">Belongs to the 'phage' integrase family.</text>
</comment>
<dbReference type="InterPro" id="IPR050808">
    <property type="entry name" value="Phage_Integrase"/>
</dbReference>
<dbReference type="PANTHER" id="PTHR30629:SF2">
    <property type="entry name" value="PROPHAGE INTEGRASE INTS-RELATED"/>
    <property type="match status" value="1"/>
</dbReference>
<dbReference type="InterPro" id="IPR013762">
    <property type="entry name" value="Integrase-like_cat_sf"/>
</dbReference>
<dbReference type="GO" id="GO:0003677">
    <property type="term" value="F:DNA binding"/>
    <property type="evidence" value="ECO:0007669"/>
    <property type="project" value="UniProtKB-UniRule"/>
</dbReference>
<evidence type="ECO:0000256" key="2">
    <source>
        <dbReference type="ARBA" id="ARBA00022908"/>
    </source>
</evidence>
<dbReference type="InterPro" id="IPR038488">
    <property type="entry name" value="Integrase_DNA-bd_sf"/>
</dbReference>
<evidence type="ECO:0000313" key="8">
    <source>
        <dbReference type="EMBL" id="EKS32673.1"/>
    </source>
</evidence>
<dbReference type="Proteomes" id="UP000001095">
    <property type="component" value="Unassembled WGS sequence"/>
</dbReference>